<dbReference type="PROSITE" id="PS50089">
    <property type="entry name" value="ZF_RING_2"/>
    <property type="match status" value="1"/>
</dbReference>
<dbReference type="Gene3D" id="3.30.40.10">
    <property type="entry name" value="Zinc/RING finger domain, C3HC4 (zinc finger)"/>
    <property type="match status" value="1"/>
</dbReference>
<evidence type="ECO:0000256" key="4">
    <source>
        <dbReference type="PROSITE-ProRule" id="PRU00175"/>
    </source>
</evidence>
<dbReference type="CDD" id="cd16448">
    <property type="entry name" value="RING-H2"/>
    <property type="match status" value="1"/>
</dbReference>
<keyword evidence="1" id="KW-0479">Metal-binding</keyword>
<evidence type="ECO:0000256" key="3">
    <source>
        <dbReference type="ARBA" id="ARBA00022833"/>
    </source>
</evidence>
<accession>A0ABD2LUM6</accession>
<evidence type="ECO:0000313" key="7">
    <source>
        <dbReference type="Proteomes" id="UP001620626"/>
    </source>
</evidence>
<dbReference type="SUPFAM" id="SSF57850">
    <property type="entry name" value="RING/U-box"/>
    <property type="match status" value="1"/>
</dbReference>
<evidence type="ECO:0000313" key="6">
    <source>
        <dbReference type="EMBL" id="KAL3118841.1"/>
    </source>
</evidence>
<feature type="domain" description="RING-type" evidence="5">
    <location>
        <begin position="21"/>
        <end position="63"/>
    </location>
</feature>
<name>A0ABD2LUM6_9BILA</name>
<dbReference type="SMART" id="SM00184">
    <property type="entry name" value="RING"/>
    <property type="match status" value="1"/>
</dbReference>
<dbReference type="PANTHER" id="PTHR22763">
    <property type="entry name" value="RING ZINC FINGER PROTEIN"/>
    <property type="match status" value="1"/>
</dbReference>
<dbReference type="InterPro" id="IPR013083">
    <property type="entry name" value="Znf_RING/FYVE/PHD"/>
</dbReference>
<protein>
    <recommendedName>
        <fullName evidence="5">RING-type domain-containing protein</fullName>
    </recommendedName>
</protein>
<organism evidence="6 7">
    <name type="scientific">Heterodera trifolii</name>
    <dbReference type="NCBI Taxonomy" id="157864"/>
    <lineage>
        <taxon>Eukaryota</taxon>
        <taxon>Metazoa</taxon>
        <taxon>Ecdysozoa</taxon>
        <taxon>Nematoda</taxon>
        <taxon>Chromadorea</taxon>
        <taxon>Rhabditida</taxon>
        <taxon>Tylenchina</taxon>
        <taxon>Tylenchomorpha</taxon>
        <taxon>Tylenchoidea</taxon>
        <taxon>Heteroderidae</taxon>
        <taxon>Heteroderinae</taxon>
        <taxon>Heterodera</taxon>
    </lineage>
</organism>
<sequence length="164" mass="18472">MYNHCWKGLTNVFGKKIEGDCSICMEELKSTKKSKVLPCNHALHKECLKELKNQRQNKCPICRANLDTGAPQSAAPPPLPRTNLSLSQFADFDEVFYYGWPPPPQFRPISMAHFRGPAPGHCLQFWQPMQLAGGDGVGMNDEQLTRMLQAQEYGVTTSEDMDKN</sequence>
<keyword evidence="3" id="KW-0862">Zinc</keyword>
<dbReference type="Proteomes" id="UP001620626">
    <property type="component" value="Unassembled WGS sequence"/>
</dbReference>
<dbReference type="Pfam" id="PF13639">
    <property type="entry name" value="zf-RING_2"/>
    <property type="match status" value="1"/>
</dbReference>
<dbReference type="EMBL" id="JBICBT010000261">
    <property type="protein sequence ID" value="KAL3118841.1"/>
    <property type="molecule type" value="Genomic_DNA"/>
</dbReference>
<dbReference type="InterPro" id="IPR050731">
    <property type="entry name" value="HRD1_E3_ubiq-ligases"/>
</dbReference>
<dbReference type="InterPro" id="IPR001841">
    <property type="entry name" value="Znf_RING"/>
</dbReference>
<dbReference type="PANTHER" id="PTHR22763:SF162">
    <property type="entry name" value="TRANSMEMBRANE E3 UBIQUITIN-PROTEIN LIGASE 1"/>
    <property type="match status" value="1"/>
</dbReference>
<keyword evidence="2 4" id="KW-0863">Zinc-finger</keyword>
<evidence type="ECO:0000256" key="2">
    <source>
        <dbReference type="ARBA" id="ARBA00022771"/>
    </source>
</evidence>
<evidence type="ECO:0000259" key="5">
    <source>
        <dbReference type="PROSITE" id="PS50089"/>
    </source>
</evidence>
<comment type="caution">
    <text evidence="6">The sequence shown here is derived from an EMBL/GenBank/DDBJ whole genome shotgun (WGS) entry which is preliminary data.</text>
</comment>
<proteinExistence type="predicted"/>
<reference evidence="6 7" key="1">
    <citation type="submission" date="2024-10" db="EMBL/GenBank/DDBJ databases">
        <authorList>
            <person name="Kim D."/>
        </authorList>
    </citation>
    <scope>NUCLEOTIDE SEQUENCE [LARGE SCALE GENOMIC DNA]</scope>
    <source>
        <strain evidence="6">BH-2024</strain>
    </source>
</reference>
<dbReference type="GO" id="GO:0008270">
    <property type="term" value="F:zinc ion binding"/>
    <property type="evidence" value="ECO:0007669"/>
    <property type="project" value="UniProtKB-KW"/>
</dbReference>
<evidence type="ECO:0000256" key="1">
    <source>
        <dbReference type="ARBA" id="ARBA00022723"/>
    </source>
</evidence>
<dbReference type="AlphaFoldDB" id="A0ABD2LUM6"/>
<keyword evidence="7" id="KW-1185">Reference proteome</keyword>
<gene>
    <name evidence="6" type="ORF">niasHT_008188</name>
</gene>